<evidence type="ECO:0000256" key="1">
    <source>
        <dbReference type="ARBA" id="ARBA00001148"/>
    </source>
</evidence>
<evidence type="ECO:0000256" key="4">
    <source>
        <dbReference type="ARBA" id="ARBA00013105"/>
    </source>
</evidence>
<dbReference type="PANTHER" id="PTHR33442:SF1">
    <property type="entry name" value="TRANS-3-HYDROXY-L-PROLINE DEHYDRATASE"/>
    <property type="match status" value="1"/>
</dbReference>
<name>A0A8T2NZ75_9TELE</name>
<dbReference type="InterPro" id="IPR008794">
    <property type="entry name" value="Pro_racemase_fam"/>
</dbReference>
<feature type="non-terminal residue" evidence="6">
    <location>
        <position position="1"/>
    </location>
</feature>
<dbReference type="PANTHER" id="PTHR33442">
    <property type="entry name" value="TRANS-3-HYDROXY-L-PROLINE DEHYDRATASE"/>
    <property type="match status" value="1"/>
</dbReference>
<comment type="subunit">
    <text evidence="3">Homodimer.</text>
</comment>
<dbReference type="PIRSF" id="PIRSF029792">
    <property type="entry name" value="Pro_racemase"/>
    <property type="match status" value="1"/>
</dbReference>
<gene>
    <name evidence="6" type="ORF">JZ751_010493</name>
</gene>
<dbReference type="FunFam" id="3.10.310.10:FF:000007">
    <property type="entry name" value="Trans-L-3-hydroxyproline dehydratase"/>
    <property type="match status" value="1"/>
</dbReference>
<evidence type="ECO:0000256" key="5">
    <source>
        <dbReference type="ARBA" id="ARBA00023239"/>
    </source>
</evidence>
<dbReference type="EC" id="4.2.1.77" evidence="4"/>
<dbReference type="Gene3D" id="3.10.310.10">
    <property type="entry name" value="Diaminopimelate Epimerase, Chain A, domain 1"/>
    <property type="match status" value="2"/>
</dbReference>
<accession>A0A8T2NZ75</accession>
<dbReference type="GO" id="GO:0050346">
    <property type="term" value="F:trans-L-3-hydroxyproline dehydratase activity"/>
    <property type="evidence" value="ECO:0007669"/>
    <property type="project" value="UniProtKB-EC"/>
</dbReference>
<comment type="catalytic activity">
    <reaction evidence="1">
        <text>trans-3-hydroxy-L-proline = 1-pyrroline-2-carboxylate + H2O</text>
        <dbReference type="Rhea" id="RHEA:10320"/>
        <dbReference type="ChEBI" id="CHEBI:15377"/>
        <dbReference type="ChEBI" id="CHEBI:39785"/>
        <dbReference type="ChEBI" id="CHEBI:57938"/>
        <dbReference type="EC" id="4.2.1.77"/>
    </reaction>
</comment>
<evidence type="ECO:0000256" key="2">
    <source>
        <dbReference type="ARBA" id="ARBA00007529"/>
    </source>
</evidence>
<comment type="caution">
    <text evidence="6">The sequence shown here is derived from an EMBL/GenBank/DDBJ whole genome shotgun (WGS) entry which is preliminary data.</text>
</comment>
<proteinExistence type="inferred from homology"/>
<dbReference type="SFLD" id="SFLDS00028">
    <property type="entry name" value="Proline_Racemase"/>
    <property type="match status" value="1"/>
</dbReference>
<dbReference type="Pfam" id="PF05544">
    <property type="entry name" value="Pro_racemase"/>
    <property type="match status" value="1"/>
</dbReference>
<sequence length="390" mass="42174">PPAEPLSLRTRTSWVLECDQHGVAKLQKRIGETPQCLIHSSYMVVMDVKRLPPHEGPVLSVVDMHTGGEPLRIILSGYPEVVGDTVLAKRRFVKENLDHLRKVLMFEPRGHYDMYGALIVQSEISEADLGVLFMHNEGYSTMCGHAVIALGRFAVDYGLVKEPKSPETQVNIHCPCGLVKAFVEYSHGKTGGVRFHSVPAFAFATDVMVSVPGHGEVAVDVSYGGAFYAFVSAEKFGLDVRTSRTRDLVDAATAVTNAVKSQVKLHHPSSSDLAFLYGTILTDGKDGFSEEPTANVCVFADAQVDRSPTGSGVTARIALQYHKGLVQLGQSRTFQSGATGSTFTGTAVQETSCGEFRAVVVEVAGHAHYTGVSTFVQESDDNLKNGFLLK</sequence>
<protein>
    <recommendedName>
        <fullName evidence="4">trans-L-3-hydroxyproline dehydratase</fullName>
        <ecNumber evidence="4">4.2.1.77</ecNumber>
    </recommendedName>
</protein>
<comment type="similarity">
    <text evidence="2">Belongs to the proline racemase family.</text>
</comment>
<keyword evidence="5" id="KW-0456">Lyase</keyword>
<keyword evidence="7" id="KW-1185">Reference proteome</keyword>
<evidence type="ECO:0000313" key="7">
    <source>
        <dbReference type="Proteomes" id="UP000824540"/>
    </source>
</evidence>
<evidence type="ECO:0000256" key="3">
    <source>
        <dbReference type="ARBA" id="ARBA00011738"/>
    </source>
</evidence>
<reference evidence="6" key="1">
    <citation type="thesis" date="2021" institute="BYU ScholarsArchive" country="Provo, UT, USA">
        <title>Applications of and Algorithms for Genome Assembly and Genomic Analyses with an Emphasis on Marine Teleosts.</title>
        <authorList>
            <person name="Pickett B.D."/>
        </authorList>
    </citation>
    <scope>NUCLEOTIDE SEQUENCE</scope>
    <source>
        <strain evidence="6">HI-2016</strain>
    </source>
</reference>
<organism evidence="6 7">
    <name type="scientific">Albula glossodonta</name>
    <name type="common">roundjaw bonefish</name>
    <dbReference type="NCBI Taxonomy" id="121402"/>
    <lineage>
        <taxon>Eukaryota</taxon>
        <taxon>Metazoa</taxon>
        <taxon>Chordata</taxon>
        <taxon>Craniata</taxon>
        <taxon>Vertebrata</taxon>
        <taxon>Euteleostomi</taxon>
        <taxon>Actinopterygii</taxon>
        <taxon>Neopterygii</taxon>
        <taxon>Teleostei</taxon>
        <taxon>Albuliformes</taxon>
        <taxon>Albulidae</taxon>
        <taxon>Albula</taxon>
    </lineage>
</organism>
<dbReference type="Proteomes" id="UP000824540">
    <property type="component" value="Unassembled WGS sequence"/>
</dbReference>
<evidence type="ECO:0000313" key="6">
    <source>
        <dbReference type="EMBL" id="KAG9344806.1"/>
    </source>
</evidence>
<dbReference type="AlphaFoldDB" id="A0A8T2NZ75"/>
<dbReference type="OrthoDB" id="6409228at2759"/>
<dbReference type="EMBL" id="JAFBMS010000019">
    <property type="protein sequence ID" value="KAG9344806.1"/>
    <property type="molecule type" value="Genomic_DNA"/>
</dbReference>
<dbReference type="SUPFAM" id="SSF54506">
    <property type="entry name" value="Diaminopimelate epimerase-like"/>
    <property type="match status" value="1"/>
</dbReference>